<dbReference type="RefSeq" id="WP_094049056.1">
    <property type="nucleotide sequence ID" value="NZ_CP022535.1"/>
</dbReference>
<name>A0A222EPF7_9MOLU</name>
<evidence type="ECO:0000313" key="2">
    <source>
        <dbReference type="Proteomes" id="UP000203229"/>
    </source>
</evidence>
<keyword evidence="2" id="KW-1185">Reference proteome</keyword>
<dbReference type="AlphaFoldDB" id="A0A222EPF7"/>
<accession>A0A222EPF7</accession>
<evidence type="ECO:0008006" key="3">
    <source>
        <dbReference type="Google" id="ProtNLM"/>
    </source>
</evidence>
<protein>
    <recommendedName>
        <fullName evidence="3">Lipoprotein</fullName>
    </recommendedName>
</protein>
<sequence>MKKLLTICASVFITSQLPLMTISCTNPVTVENNLYNFYNKSIEKLKQSARLSTDFNNIKKEDINTKLEEWMKKELIPSNYSGYNLTIDKSTKPSSDIFLVDYKIISELNEPVSTFECEVDIFISIQDTWQSLNKLLSIIFPSVVYFYIDYD</sequence>
<proteinExistence type="predicted"/>
<dbReference type="Proteomes" id="UP000203229">
    <property type="component" value="Chromosome"/>
</dbReference>
<evidence type="ECO:0000313" key="1">
    <source>
        <dbReference type="EMBL" id="ASP28380.1"/>
    </source>
</evidence>
<reference evidence="1 2" key="1">
    <citation type="submission" date="2017-07" db="EMBL/GenBank/DDBJ databases">
        <title>Complete genome sequence of Spiroplasma corruscae EC-1 (DSM 19793).</title>
        <authorList>
            <person name="Tsai Y.-M."/>
            <person name="Lo W.-S."/>
            <person name="Kuo C.-H."/>
        </authorList>
    </citation>
    <scope>NUCLEOTIDE SEQUENCE [LARGE SCALE GENOMIC DNA]</scope>
    <source>
        <strain evidence="1 2">EC-1</strain>
    </source>
</reference>
<dbReference type="KEGG" id="scou:SCORR_v1c06080"/>
<organism evidence="1 2">
    <name type="scientific">Spiroplasma corruscae</name>
    <dbReference type="NCBI Taxonomy" id="216934"/>
    <lineage>
        <taxon>Bacteria</taxon>
        <taxon>Bacillati</taxon>
        <taxon>Mycoplasmatota</taxon>
        <taxon>Mollicutes</taxon>
        <taxon>Entomoplasmatales</taxon>
        <taxon>Spiroplasmataceae</taxon>
        <taxon>Spiroplasma</taxon>
    </lineage>
</organism>
<gene>
    <name evidence="1" type="ORF">SCORR_v1c06080</name>
</gene>
<dbReference type="OrthoDB" id="9843039at2"/>
<dbReference type="PROSITE" id="PS51257">
    <property type="entry name" value="PROKAR_LIPOPROTEIN"/>
    <property type="match status" value="1"/>
</dbReference>
<dbReference type="EMBL" id="CP022535">
    <property type="protein sequence ID" value="ASP28380.1"/>
    <property type="molecule type" value="Genomic_DNA"/>
</dbReference>